<evidence type="ECO:0000313" key="5">
    <source>
        <dbReference type="Proteomes" id="UP000011555"/>
    </source>
</evidence>
<dbReference type="RefSeq" id="WP_007140934.1">
    <property type="nucleotide sequence ID" value="NZ_AOLZ01000028.1"/>
</dbReference>
<sequence>MGRVVLSIDAELAWGFHDLEDPPQRRIDRARLGWRRLVEWLDAYEVPATWAVVGHLFLEDCDGHHSSHPAADDGWFAPDPGGTGADCDRWFGPDLIDRIEDADVDHEIGCHSFSHVLFDGETTDRAVAAAELEACREVARDRGIDLESFVFPRNVVGHRDVLVEYDVTCYRGRGPSRWYDRPWLYPVGKFASYSVGRTPPPLVEPTVDEGGLVDVPGSLCLFSFEGMARSLVEPIAGDPVVRKAKRGIDAAAAANGDEICHLWLHPNDLTTPRNVRRLRRILEYLDQRRRETDLRVETMAEVARNVLDAPAEPATERDLGERGFELEPEPEPDPEAPLVRSDRGQSDADAPVASELRNR</sequence>
<dbReference type="GO" id="GO:0005975">
    <property type="term" value="P:carbohydrate metabolic process"/>
    <property type="evidence" value="ECO:0007669"/>
    <property type="project" value="InterPro"/>
</dbReference>
<evidence type="ECO:0000313" key="4">
    <source>
        <dbReference type="EMBL" id="EMA35245.1"/>
    </source>
</evidence>
<dbReference type="Proteomes" id="UP000186547">
    <property type="component" value="Chromosome"/>
</dbReference>
<feature type="domain" description="NodB homology" evidence="2">
    <location>
        <begin position="34"/>
        <end position="137"/>
    </location>
</feature>
<dbReference type="Gene3D" id="3.20.20.370">
    <property type="entry name" value="Glycoside hydrolase/deacetylase"/>
    <property type="match status" value="1"/>
</dbReference>
<dbReference type="AlphaFoldDB" id="M0LSZ9"/>
<dbReference type="InterPro" id="IPR002509">
    <property type="entry name" value="NODB_dom"/>
</dbReference>
<dbReference type="EMBL" id="AOLZ01000028">
    <property type="protein sequence ID" value="EMA35245.1"/>
    <property type="molecule type" value="Genomic_DNA"/>
</dbReference>
<evidence type="ECO:0000259" key="2">
    <source>
        <dbReference type="Pfam" id="PF01522"/>
    </source>
</evidence>
<name>M0LSZ9_NATLA</name>
<dbReference type="PATRIC" id="fig|358396.7.peg.1215"/>
<dbReference type="STRING" id="358396.CHINAEXTREME_16780"/>
<dbReference type="CDD" id="cd10929">
    <property type="entry name" value="CE4_u5"/>
    <property type="match status" value="1"/>
</dbReference>
<feature type="compositionally biased region" description="Basic and acidic residues" evidence="1">
    <location>
        <begin position="314"/>
        <end position="325"/>
    </location>
</feature>
<gene>
    <name evidence="4" type="ORF">C445_05983</name>
    <name evidence="3" type="ORF">CHINAEXTREME_16780</name>
</gene>
<feature type="region of interest" description="Disordered" evidence="1">
    <location>
        <begin position="306"/>
        <end position="359"/>
    </location>
</feature>
<reference evidence="4 5" key="2">
    <citation type="journal article" date="2014" name="PLoS Genet.">
        <title>Phylogenetically driven sequencing of extremely halophilic archaea reveals strategies for static and dynamic osmo-response.</title>
        <authorList>
            <person name="Becker E.A."/>
            <person name="Seitzer P.M."/>
            <person name="Tritt A."/>
            <person name="Larsen D."/>
            <person name="Krusor M."/>
            <person name="Yao A.I."/>
            <person name="Wu D."/>
            <person name="Madern D."/>
            <person name="Eisen J.A."/>
            <person name="Darling A.E."/>
            <person name="Facciotti M.T."/>
        </authorList>
    </citation>
    <scope>NUCLEOTIDE SEQUENCE [LARGE SCALE GENOMIC DNA]</scope>
    <source>
        <strain evidence="4 5">AJ5</strain>
    </source>
</reference>
<evidence type="ECO:0000256" key="1">
    <source>
        <dbReference type="SAM" id="MobiDB-lite"/>
    </source>
</evidence>
<dbReference type="EMBL" id="CP019285">
    <property type="protein sequence ID" value="APW99325.1"/>
    <property type="molecule type" value="Genomic_DNA"/>
</dbReference>
<dbReference type="SUPFAM" id="SSF88713">
    <property type="entry name" value="Glycoside hydrolase/deacetylase"/>
    <property type="match status" value="1"/>
</dbReference>
<dbReference type="GO" id="GO:0016810">
    <property type="term" value="F:hydrolase activity, acting on carbon-nitrogen (but not peptide) bonds"/>
    <property type="evidence" value="ECO:0007669"/>
    <property type="project" value="InterPro"/>
</dbReference>
<evidence type="ECO:0000313" key="6">
    <source>
        <dbReference type="Proteomes" id="UP000186547"/>
    </source>
</evidence>
<protein>
    <submittedName>
        <fullName evidence="4">Polysaccharide deacetylase</fullName>
    </submittedName>
</protein>
<dbReference type="GeneID" id="30922814"/>
<dbReference type="KEGG" id="hlc:CHINAEXTREME16780"/>
<dbReference type="InterPro" id="IPR011330">
    <property type="entry name" value="Glyco_hydro/deAcase_b/a-brl"/>
</dbReference>
<accession>M0LSZ9</accession>
<reference evidence="3" key="3">
    <citation type="submission" date="2017-01" db="EMBL/GenBank/DDBJ databases">
        <authorList>
            <person name="Mah S.A."/>
            <person name="Swanson W.J."/>
            <person name="Moy G.W."/>
            <person name="Vacquier V.D."/>
        </authorList>
    </citation>
    <scope>NUCLEOTIDE SEQUENCE</scope>
    <source>
        <strain evidence="3">AJ5</strain>
    </source>
</reference>
<dbReference type="eggNOG" id="arCOG09177">
    <property type="taxonomic scope" value="Archaea"/>
</dbReference>
<dbReference type="Pfam" id="PF01522">
    <property type="entry name" value="Polysacc_deac_1"/>
    <property type="match status" value="1"/>
</dbReference>
<proteinExistence type="predicted"/>
<evidence type="ECO:0000313" key="3">
    <source>
        <dbReference type="EMBL" id="APW99325.1"/>
    </source>
</evidence>
<keyword evidence="5" id="KW-1185">Reference proteome</keyword>
<dbReference type="Proteomes" id="UP000011555">
    <property type="component" value="Unassembled WGS sequence"/>
</dbReference>
<organism evidence="4 5">
    <name type="scientific">Natronobacterium lacisalsi AJ5</name>
    <dbReference type="NCBI Taxonomy" id="358396"/>
    <lineage>
        <taxon>Archaea</taxon>
        <taxon>Methanobacteriati</taxon>
        <taxon>Methanobacteriota</taxon>
        <taxon>Stenosarchaea group</taxon>
        <taxon>Halobacteria</taxon>
        <taxon>Halobacteriales</taxon>
        <taxon>Natrialbaceae</taxon>
        <taxon>Natronobacterium</taxon>
    </lineage>
</organism>
<reference evidence="3 6" key="1">
    <citation type="journal article" date="2011" name="J. Bacteriol.">
        <title>Genome sequence of Halobiforma lacisalsi AJ5, an extremely halophilic archaeon which harbors a bop gene.</title>
        <authorList>
            <person name="Jiang X."/>
            <person name="Wang S."/>
            <person name="Cheng H."/>
            <person name="Huo Y."/>
            <person name="Zhang X."/>
            <person name="Zhu X."/>
            <person name="Han X."/>
            <person name="Ni P."/>
            <person name="Wu M."/>
        </authorList>
    </citation>
    <scope>NUCLEOTIDE SEQUENCE [LARGE SCALE GENOMIC DNA]</scope>
    <source>
        <strain evidence="3 6">AJ5</strain>
    </source>
</reference>